<organism evidence="1 2">
    <name type="scientific">Trematosphaeria pertusa</name>
    <dbReference type="NCBI Taxonomy" id="390896"/>
    <lineage>
        <taxon>Eukaryota</taxon>
        <taxon>Fungi</taxon>
        <taxon>Dikarya</taxon>
        <taxon>Ascomycota</taxon>
        <taxon>Pezizomycotina</taxon>
        <taxon>Dothideomycetes</taxon>
        <taxon>Pleosporomycetidae</taxon>
        <taxon>Pleosporales</taxon>
        <taxon>Massarineae</taxon>
        <taxon>Trematosphaeriaceae</taxon>
        <taxon>Trematosphaeria</taxon>
    </lineage>
</organism>
<proteinExistence type="predicted"/>
<evidence type="ECO:0000313" key="2">
    <source>
        <dbReference type="Proteomes" id="UP000800094"/>
    </source>
</evidence>
<dbReference type="AlphaFoldDB" id="A0A6A6IUY6"/>
<accession>A0A6A6IUY6</accession>
<dbReference type="GeneID" id="54574158"/>
<name>A0A6A6IUY6_9PLEO</name>
<dbReference type="Proteomes" id="UP000800094">
    <property type="component" value="Unassembled WGS sequence"/>
</dbReference>
<keyword evidence="2" id="KW-1185">Reference proteome</keyword>
<evidence type="ECO:0000313" key="1">
    <source>
        <dbReference type="EMBL" id="KAF2253702.1"/>
    </source>
</evidence>
<dbReference type="RefSeq" id="XP_033688706.1">
    <property type="nucleotide sequence ID" value="XM_033820828.1"/>
</dbReference>
<protein>
    <submittedName>
        <fullName evidence="1">Uncharacterized protein</fullName>
    </submittedName>
</protein>
<gene>
    <name evidence="1" type="ORF">BU26DRAFT_228679</name>
</gene>
<sequence length="153" mass="16741">MRSALMRHDLSKNFSMGPWSSPFSGRAVLCHHLELLICGLSTMGVLRSDRRTARSEDPYPVIPLESNATEPSAPNRAECEVSGRGACVSLRRGVSPSPCLNAAGIPAQLQRALYISTLDTWIREERSTDCVYSSRMSVILSPGHCIGLRPDVE</sequence>
<dbReference type="EMBL" id="ML987191">
    <property type="protein sequence ID" value="KAF2253702.1"/>
    <property type="molecule type" value="Genomic_DNA"/>
</dbReference>
<reference evidence="1" key="1">
    <citation type="journal article" date="2020" name="Stud. Mycol.">
        <title>101 Dothideomycetes genomes: a test case for predicting lifestyles and emergence of pathogens.</title>
        <authorList>
            <person name="Haridas S."/>
            <person name="Albert R."/>
            <person name="Binder M."/>
            <person name="Bloem J."/>
            <person name="Labutti K."/>
            <person name="Salamov A."/>
            <person name="Andreopoulos B."/>
            <person name="Baker S."/>
            <person name="Barry K."/>
            <person name="Bills G."/>
            <person name="Bluhm B."/>
            <person name="Cannon C."/>
            <person name="Castanera R."/>
            <person name="Culley D."/>
            <person name="Daum C."/>
            <person name="Ezra D."/>
            <person name="Gonzalez J."/>
            <person name="Henrissat B."/>
            <person name="Kuo A."/>
            <person name="Liang C."/>
            <person name="Lipzen A."/>
            <person name="Lutzoni F."/>
            <person name="Magnuson J."/>
            <person name="Mondo S."/>
            <person name="Nolan M."/>
            <person name="Ohm R."/>
            <person name="Pangilinan J."/>
            <person name="Park H.-J."/>
            <person name="Ramirez L."/>
            <person name="Alfaro M."/>
            <person name="Sun H."/>
            <person name="Tritt A."/>
            <person name="Yoshinaga Y."/>
            <person name="Zwiers L.-H."/>
            <person name="Turgeon B."/>
            <person name="Goodwin S."/>
            <person name="Spatafora J."/>
            <person name="Crous P."/>
            <person name="Grigoriev I."/>
        </authorList>
    </citation>
    <scope>NUCLEOTIDE SEQUENCE</scope>
    <source>
        <strain evidence="1">CBS 122368</strain>
    </source>
</reference>